<dbReference type="GO" id="GO:0046872">
    <property type="term" value="F:metal ion binding"/>
    <property type="evidence" value="ECO:0007669"/>
    <property type="project" value="UniProtKB-KW"/>
</dbReference>
<keyword evidence="8" id="KW-0067">ATP-binding</keyword>
<dbReference type="SUPFAM" id="SSF52540">
    <property type="entry name" value="P-loop containing nucleoside triphosphate hydrolases"/>
    <property type="match status" value="1"/>
</dbReference>
<evidence type="ECO:0000256" key="10">
    <source>
        <dbReference type="ARBA" id="ARBA00032441"/>
    </source>
</evidence>
<gene>
    <name evidence="11" type="primary">tsaE</name>
    <name evidence="11" type="ORF">NE630_08060</name>
</gene>
<dbReference type="PANTHER" id="PTHR33540:SF2">
    <property type="entry name" value="TRNA THREONYLCARBAMOYLADENOSINE BIOSYNTHESIS PROTEIN TSAE"/>
    <property type="match status" value="1"/>
</dbReference>
<keyword evidence="7" id="KW-0547">Nucleotide-binding</keyword>
<dbReference type="Proteomes" id="UP001205919">
    <property type="component" value="Unassembled WGS sequence"/>
</dbReference>
<comment type="caution">
    <text evidence="11">The sequence shown here is derived from an EMBL/GenBank/DDBJ whole genome shotgun (WGS) entry which is preliminary data.</text>
</comment>
<evidence type="ECO:0000256" key="8">
    <source>
        <dbReference type="ARBA" id="ARBA00022840"/>
    </source>
</evidence>
<comment type="subcellular location">
    <subcellularLocation>
        <location evidence="1">Cytoplasm</location>
    </subcellularLocation>
</comment>
<evidence type="ECO:0000256" key="5">
    <source>
        <dbReference type="ARBA" id="ARBA00022694"/>
    </source>
</evidence>
<keyword evidence="12" id="KW-1185">Reference proteome</keyword>
<keyword evidence="5" id="KW-0819">tRNA processing</keyword>
<dbReference type="Gene3D" id="3.40.50.300">
    <property type="entry name" value="P-loop containing nucleotide triphosphate hydrolases"/>
    <property type="match status" value="1"/>
</dbReference>
<evidence type="ECO:0000313" key="12">
    <source>
        <dbReference type="Proteomes" id="UP001205919"/>
    </source>
</evidence>
<keyword evidence="4" id="KW-0963">Cytoplasm</keyword>
<reference evidence="11 12" key="1">
    <citation type="submission" date="2022-06" db="EMBL/GenBank/DDBJ databases">
        <title>Isolation of gut microbiota from human fecal samples.</title>
        <authorList>
            <person name="Pamer E.G."/>
            <person name="Barat B."/>
            <person name="Waligurski E."/>
            <person name="Medina S."/>
            <person name="Paddock L."/>
            <person name="Mostad J."/>
        </authorList>
    </citation>
    <scope>NUCLEOTIDE SEQUENCE [LARGE SCALE GENOMIC DNA]</scope>
    <source>
        <strain evidence="11 12">DFI.9.90</strain>
    </source>
</reference>
<dbReference type="GO" id="GO:0005737">
    <property type="term" value="C:cytoplasm"/>
    <property type="evidence" value="ECO:0007669"/>
    <property type="project" value="UniProtKB-SubCell"/>
</dbReference>
<comment type="similarity">
    <text evidence="2">Belongs to the TsaE family.</text>
</comment>
<sequence length="170" mass="18893">MKFQRYSDKCFAVISDGPEETYLAGTALGRVVYPGLLILLKGTLGMGKTKLAQGIGHTLGYERVKSPTFIIMSEYEGTVPFLHVDLYRLEEEAEIDSLGIEEYLEDGYAAVVEWADRWPEAPENGRIDIEFETAPGGCESRMLTFTSHGGGPREAFERLAEEIKSMGMTK</sequence>
<evidence type="ECO:0000256" key="1">
    <source>
        <dbReference type="ARBA" id="ARBA00004496"/>
    </source>
</evidence>
<accession>A0AAW5K3R4</accession>
<keyword evidence="6" id="KW-0479">Metal-binding</keyword>
<organism evidence="11 12">
    <name type="scientific">Cloacibacillus evryensis</name>
    <dbReference type="NCBI Taxonomy" id="508460"/>
    <lineage>
        <taxon>Bacteria</taxon>
        <taxon>Thermotogati</taxon>
        <taxon>Synergistota</taxon>
        <taxon>Synergistia</taxon>
        <taxon>Synergistales</taxon>
        <taxon>Synergistaceae</taxon>
        <taxon>Cloacibacillus</taxon>
    </lineage>
</organism>
<dbReference type="NCBIfam" id="TIGR00150">
    <property type="entry name" value="T6A_YjeE"/>
    <property type="match status" value="1"/>
</dbReference>
<dbReference type="GO" id="GO:0002949">
    <property type="term" value="P:tRNA threonylcarbamoyladenosine modification"/>
    <property type="evidence" value="ECO:0007669"/>
    <property type="project" value="InterPro"/>
</dbReference>
<evidence type="ECO:0000313" key="11">
    <source>
        <dbReference type="EMBL" id="MCQ4814381.1"/>
    </source>
</evidence>
<dbReference type="PANTHER" id="PTHR33540">
    <property type="entry name" value="TRNA THREONYLCARBAMOYLADENOSINE BIOSYNTHESIS PROTEIN TSAE"/>
    <property type="match status" value="1"/>
</dbReference>
<protein>
    <recommendedName>
        <fullName evidence="3">tRNA threonylcarbamoyladenosine biosynthesis protein TsaE</fullName>
    </recommendedName>
    <alternativeName>
        <fullName evidence="10">t(6)A37 threonylcarbamoyladenosine biosynthesis protein TsaE</fullName>
    </alternativeName>
</protein>
<dbReference type="InterPro" id="IPR003442">
    <property type="entry name" value="T6A_TsaE"/>
</dbReference>
<evidence type="ECO:0000256" key="4">
    <source>
        <dbReference type="ARBA" id="ARBA00022490"/>
    </source>
</evidence>
<proteinExistence type="inferred from homology"/>
<keyword evidence="9" id="KW-0460">Magnesium</keyword>
<evidence type="ECO:0000256" key="2">
    <source>
        <dbReference type="ARBA" id="ARBA00007599"/>
    </source>
</evidence>
<dbReference type="RefSeq" id="WP_008711844.1">
    <property type="nucleotide sequence ID" value="NZ_CABKQM010000008.1"/>
</dbReference>
<name>A0AAW5K3R4_9BACT</name>
<evidence type="ECO:0000256" key="6">
    <source>
        <dbReference type="ARBA" id="ARBA00022723"/>
    </source>
</evidence>
<evidence type="ECO:0000256" key="3">
    <source>
        <dbReference type="ARBA" id="ARBA00019010"/>
    </source>
</evidence>
<evidence type="ECO:0000256" key="9">
    <source>
        <dbReference type="ARBA" id="ARBA00022842"/>
    </source>
</evidence>
<dbReference type="InterPro" id="IPR027417">
    <property type="entry name" value="P-loop_NTPase"/>
</dbReference>
<dbReference type="AlphaFoldDB" id="A0AAW5K3R4"/>
<evidence type="ECO:0000256" key="7">
    <source>
        <dbReference type="ARBA" id="ARBA00022741"/>
    </source>
</evidence>
<dbReference type="Pfam" id="PF02367">
    <property type="entry name" value="TsaE"/>
    <property type="match status" value="1"/>
</dbReference>
<dbReference type="EMBL" id="JANFYT010000014">
    <property type="protein sequence ID" value="MCQ4814381.1"/>
    <property type="molecule type" value="Genomic_DNA"/>
</dbReference>
<dbReference type="GO" id="GO:0005524">
    <property type="term" value="F:ATP binding"/>
    <property type="evidence" value="ECO:0007669"/>
    <property type="project" value="UniProtKB-KW"/>
</dbReference>